<evidence type="ECO:0000256" key="5">
    <source>
        <dbReference type="ARBA" id="ARBA00023136"/>
    </source>
</evidence>
<gene>
    <name evidence="7" type="ORF">BLA29_014010</name>
</gene>
<reference evidence="7 8" key="1">
    <citation type="submission" date="2017-03" db="EMBL/GenBank/DDBJ databases">
        <title>Genome Survey of Euroglyphus maynei.</title>
        <authorList>
            <person name="Arlian L.G."/>
            <person name="Morgan M.S."/>
            <person name="Rider S.D."/>
        </authorList>
    </citation>
    <scope>NUCLEOTIDE SEQUENCE [LARGE SCALE GENOMIC DNA]</scope>
    <source>
        <strain evidence="7">Arlian Lab</strain>
        <tissue evidence="7">Whole body</tissue>
    </source>
</reference>
<evidence type="ECO:0000313" key="8">
    <source>
        <dbReference type="Proteomes" id="UP000194236"/>
    </source>
</evidence>
<dbReference type="GO" id="GO:0016020">
    <property type="term" value="C:membrane"/>
    <property type="evidence" value="ECO:0007669"/>
    <property type="project" value="UniProtKB-SubCell"/>
</dbReference>
<evidence type="ECO:0000256" key="1">
    <source>
        <dbReference type="ARBA" id="ARBA00004141"/>
    </source>
</evidence>
<evidence type="ECO:0000256" key="3">
    <source>
        <dbReference type="ARBA" id="ARBA00022692"/>
    </source>
</evidence>
<keyword evidence="4 6" id="KW-1133">Transmembrane helix</keyword>
<sequence length="102" mass="11365">MLYFNDKTKGILSVIGGFLIHLILGTFYTLGNVNTYLTSYIRVHVDPTVTYASSIWINAAFLLGQGSLMMVGGILENKIGPRFTCMIGSLIFRINLKIFNKL</sequence>
<organism evidence="7 8">
    <name type="scientific">Euroglyphus maynei</name>
    <name type="common">Mayne's house dust mite</name>
    <dbReference type="NCBI Taxonomy" id="6958"/>
    <lineage>
        <taxon>Eukaryota</taxon>
        <taxon>Metazoa</taxon>
        <taxon>Ecdysozoa</taxon>
        <taxon>Arthropoda</taxon>
        <taxon>Chelicerata</taxon>
        <taxon>Arachnida</taxon>
        <taxon>Acari</taxon>
        <taxon>Acariformes</taxon>
        <taxon>Sarcoptiformes</taxon>
        <taxon>Astigmata</taxon>
        <taxon>Psoroptidia</taxon>
        <taxon>Analgoidea</taxon>
        <taxon>Pyroglyphidae</taxon>
        <taxon>Pyroglyphinae</taxon>
        <taxon>Euroglyphus</taxon>
    </lineage>
</organism>
<dbReference type="InterPro" id="IPR052983">
    <property type="entry name" value="MFS_Riboflavin_Transporter"/>
</dbReference>
<protein>
    <recommendedName>
        <fullName evidence="9">Major facilitator superfamily (MFS) profile domain-containing protein</fullName>
    </recommendedName>
</protein>
<feature type="transmembrane region" description="Helical" evidence="6">
    <location>
        <begin position="51"/>
        <end position="75"/>
    </location>
</feature>
<dbReference type="OrthoDB" id="410267at2759"/>
<dbReference type="EMBL" id="MUJZ01050230">
    <property type="protein sequence ID" value="OTF73767.1"/>
    <property type="molecule type" value="Genomic_DNA"/>
</dbReference>
<evidence type="ECO:0000256" key="4">
    <source>
        <dbReference type="ARBA" id="ARBA00022989"/>
    </source>
</evidence>
<evidence type="ECO:0000256" key="2">
    <source>
        <dbReference type="ARBA" id="ARBA00022448"/>
    </source>
</evidence>
<keyword evidence="8" id="KW-1185">Reference proteome</keyword>
<dbReference type="PANTHER" id="PTHR43385:SF1">
    <property type="entry name" value="RIBOFLAVIN TRANSPORTER RIBJ"/>
    <property type="match status" value="1"/>
</dbReference>
<comment type="subcellular location">
    <subcellularLocation>
        <location evidence="1">Membrane</location>
        <topology evidence="1">Multi-pass membrane protein</topology>
    </subcellularLocation>
</comment>
<evidence type="ECO:0000313" key="7">
    <source>
        <dbReference type="EMBL" id="OTF73767.1"/>
    </source>
</evidence>
<dbReference type="InterPro" id="IPR036259">
    <property type="entry name" value="MFS_trans_sf"/>
</dbReference>
<dbReference type="AlphaFoldDB" id="A0A1Y3B0L2"/>
<dbReference type="Proteomes" id="UP000194236">
    <property type="component" value="Unassembled WGS sequence"/>
</dbReference>
<comment type="caution">
    <text evidence="7">The sequence shown here is derived from an EMBL/GenBank/DDBJ whole genome shotgun (WGS) entry which is preliminary data.</text>
</comment>
<accession>A0A1Y3B0L2</accession>
<proteinExistence type="predicted"/>
<evidence type="ECO:0008006" key="9">
    <source>
        <dbReference type="Google" id="ProtNLM"/>
    </source>
</evidence>
<feature type="transmembrane region" description="Helical" evidence="6">
    <location>
        <begin position="12"/>
        <end position="31"/>
    </location>
</feature>
<keyword evidence="2" id="KW-0813">Transport</keyword>
<keyword evidence="5 6" id="KW-0472">Membrane</keyword>
<evidence type="ECO:0000256" key="6">
    <source>
        <dbReference type="SAM" id="Phobius"/>
    </source>
</evidence>
<dbReference type="PANTHER" id="PTHR43385">
    <property type="entry name" value="RIBOFLAVIN TRANSPORTER RIBJ"/>
    <property type="match status" value="1"/>
</dbReference>
<keyword evidence="3 6" id="KW-0812">Transmembrane</keyword>
<name>A0A1Y3B0L2_EURMA</name>
<dbReference type="SUPFAM" id="SSF103473">
    <property type="entry name" value="MFS general substrate transporter"/>
    <property type="match status" value="1"/>
</dbReference>